<dbReference type="Gene3D" id="3.40.190.10">
    <property type="entry name" value="Periplasmic binding protein-like II"/>
    <property type="match status" value="1"/>
</dbReference>
<organism evidence="4 5">
    <name type="scientific">Cohnella endophytica</name>
    <dbReference type="NCBI Taxonomy" id="2419778"/>
    <lineage>
        <taxon>Bacteria</taxon>
        <taxon>Bacillati</taxon>
        <taxon>Bacillota</taxon>
        <taxon>Bacilli</taxon>
        <taxon>Bacillales</taxon>
        <taxon>Paenibacillaceae</taxon>
        <taxon>Cohnella</taxon>
    </lineage>
</organism>
<evidence type="ECO:0000256" key="2">
    <source>
        <dbReference type="SAM" id="SignalP"/>
    </source>
</evidence>
<evidence type="ECO:0000313" key="5">
    <source>
        <dbReference type="Proteomes" id="UP000282076"/>
    </source>
</evidence>
<feature type="compositionally biased region" description="Polar residues" evidence="1">
    <location>
        <begin position="31"/>
        <end position="46"/>
    </location>
</feature>
<name>A0A494XNV8_9BACL</name>
<feature type="domain" description="DUF3502" evidence="3">
    <location>
        <begin position="455"/>
        <end position="522"/>
    </location>
</feature>
<evidence type="ECO:0000256" key="1">
    <source>
        <dbReference type="SAM" id="MobiDB-lite"/>
    </source>
</evidence>
<dbReference type="PANTHER" id="PTHR43649:SF17">
    <property type="entry name" value="ABC TRANSPORTER SOLUTE BINDING PROTEIN-SUGAR TRANSPORT"/>
    <property type="match status" value="1"/>
</dbReference>
<dbReference type="SUPFAM" id="SSF53850">
    <property type="entry name" value="Periplasmic binding protein-like II"/>
    <property type="match status" value="1"/>
</dbReference>
<dbReference type="RefSeq" id="WP_120978493.1">
    <property type="nucleotide sequence ID" value="NZ_RBZM01000008.1"/>
</dbReference>
<dbReference type="PANTHER" id="PTHR43649">
    <property type="entry name" value="ARABINOSE-BINDING PROTEIN-RELATED"/>
    <property type="match status" value="1"/>
</dbReference>
<dbReference type="Pfam" id="PF12010">
    <property type="entry name" value="DUF3502"/>
    <property type="match status" value="1"/>
</dbReference>
<dbReference type="EMBL" id="RBZM01000008">
    <property type="protein sequence ID" value="RKP49809.1"/>
    <property type="molecule type" value="Genomic_DNA"/>
</dbReference>
<reference evidence="4 5" key="1">
    <citation type="submission" date="2018-10" db="EMBL/GenBank/DDBJ databases">
        <title>Cohnella sp. M2MS4P-1, whole genome shotgun sequence.</title>
        <authorList>
            <person name="Tuo L."/>
        </authorList>
    </citation>
    <scope>NUCLEOTIDE SEQUENCE [LARGE SCALE GENOMIC DNA]</scope>
    <source>
        <strain evidence="4 5">M2MS4P-1</strain>
    </source>
</reference>
<dbReference type="Proteomes" id="UP000282076">
    <property type="component" value="Unassembled WGS sequence"/>
</dbReference>
<keyword evidence="5" id="KW-1185">Reference proteome</keyword>
<feature type="compositionally biased region" description="Low complexity" evidence="1">
    <location>
        <begin position="47"/>
        <end position="56"/>
    </location>
</feature>
<evidence type="ECO:0000259" key="3">
    <source>
        <dbReference type="Pfam" id="PF12010"/>
    </source>
</evidence>
<dbReference type="InterPro" id="IPR006059">
    <property type="entry name" value="SBP"/>
</dbReference>
<comment type="caution">
    <text evidence="4">The sequence shown here is derived from an EMBL/GenBank/DDBJ whole genome shotgun (WGS) entry which is preliminary data.</text>
</comment>
<gene>
    <name evidence="4" type="ORF">D7Z26_18380</name>
</gene>
<dbReference type="OrthoDB" id="7936627at2"/>
<feature type="chain" id="PRO_5039412906" evidence="2">
    <location>
        <begin position="26"/>
        <end position="525"/>
    </location>
</feature>
<sequence length="525" mass="57284">MLTRKKNKWLIVSLVLTLAASLALAGCSGNNNKSNAESSPSTDGNNASPSASDSAPPAEPKGDPVEISLYYPGTPQKDVGLVEKEANKYLEEKLNAHLKIVAIDFGDWDNKLNLSISAGKEMDIVFTAAWQKYAVNVGKGAFIPLNDLVAEYGKDINLEPAFWEGSQINGKNYGVPTNKELAATRGVLFRKDLVEKYNIDISGVKTWADLEPILKTIKEKEPGITPWYISNQGNGGSNGILDNLDWDYLGDASVPGVIKKIGTDTKILNAVETPEFMDAAKLVRKFFKMGLINSDAATTNVKPNEKAKTGKVFLWTDGLKPGKAEEEAIQVGFPLAQIEFTKPTITTGDASGAMLAISKTSKHPELAMQIINLLHSDKYFNNLINYGIEGTHYVKTDKENIIDLPPGADPAKIGYKPGAQWELGNQYLNYLYKTEDPDKWKKFQEFNAAGIKSPGLGFTFDNTNVLNEIGAVTTVSTQYFTALSSGSVDPEAVIPKYLAALKDAGVDKIIKEKQEQFDKFLASKK</sequence>
<dbReference type="AlphaFoldDB" id="A0A494XNV8"/>
<dbReference type="Pfam" id="PF01547">
    <property type="entry name" value="SBP_bac_1"/>
    <property type="match status" value="1"/>
</dbReference>
<feature type="region of interest" description="Disordered" evidence="1">
    <location>
        <begin position="31"/>
        <end position="64"/>
    </location>
</feature>
<feature type="signal peptide" evidence="2">
    <location>
        <begin position="1"/>
        <end position="25"/>
    </location>
</feature>
<keyword evidence="2" id="KW-0732">Signal</keyword>
<dbReference type="PROSITE" id="PS51257">
    <property type="entry name" value="PROKAR_LIPOPROTEIN"/>
    <property type="match status" value="1"/>
</dbReference>
<protein>
    <submittedName>
        <fullName evidence="4">Extracellular solute-binding protein</fullName>
    </submittedName>
</protein>
<dbReference type="InterPro" id="IPR050490">
    <property type="entry name" value="Bact_solute-bd_prot1"/>
</dbReference>
<evidence type="ECO:0000313" key="4">
    <source>
        <dbReference type="EMBL" id="RKP49809.1"/>
    </source>
</evidence>
<proteinExistence type="predicted"/>
<dbReference type="InterPro" id="IPR022627">
    <property type="entry name" value="DUF3502"/>
</dbReference>
<accession>A0A494XNV8</accession>